<organism evidence="1 2">
    <name type="scientific">Microlunatus ginsengisoli</name>
    <dbReference type="NCBI Taxonomy" id="363863"/>
    <lineage>
        <taxon>Bacteria</taxon>
        <taxon>Bacillati</taxon>
        <taxon>Actinomycetota</taxon>
        <taxon>Actinomycetes</taxon>
        <taxon>Propionibacteriales</taxon>
        <taxon>Propionibacteriaceae</taxon>
        <taxon>Microlunatus</taxon>
    </lineage>
</organism>
<proteinExistence type="predicted"/>
<protein>
    <recommendedName>
        <fullName evidence="3">Lipoprotein</fullName>
    </recommendedName>
</protein>
<evidence type="ECO:0000313" key="1">
    <source>
        <dbReference type="EMBL" id="GAA3616788.1"/>
    </source>
</evidence>
<comment type="caution">
    <text evidence="1">The sequence shown here is derived from an EMBL/GenBank/DDBJ whole genome shotgun (WGS) entry which is preliminary data.</text>
</comment>
<reference evidence="2" key="1">
    <citation type="journal article" date="2019" name="Int. J. Syst. Evol. Microbiol.">
        <title>The Global Catalogue of Microorganisms (GCM) 10K type strain sequencing project: providing services to taxonomists for standard genome sequencing and annotation.</title>
        <authorList>
            <consortium name="The Broad Institute Genomics Platform"/>
            <consortium name="The Broad Institute Genome Sequencing Center for Infectious Disease"/>
            <person name="Wu L."/>
            <person name="Ma J."/>
        </authorList>
    </citation>
    <scope>NUCLEOTIDE SEQUENCE [LARGE SCALE GENOMIC DNA]</scope>
    <source>
        <strain evidence="2">JCM 16929</strain>
    </source>
</reference>
<keyword evidence="2" id="KW-1185">Reference proteome</keyword>
<dbReference type="EMBL" id="BAABAB010000013">
    <property type="protein sequence ID" value="GAA3616788.1"/>
    <property type="molecule type" value="Genomic_DNA"/>
</dbReference>
<dbReference type="Proteomes" id="UP001501490">
    <property type="component" value="Unassembled WGS sequence"/>
</dbReference>
<name>A0ABP6ZU05_9ACTN</name>
<accession>A0ABP6ZU05</accession>
<sequence>MPEDKTAFDGGARRSGPLRGPVRALVVAALATLVALLGACSSPSGAAGPSSAPSGGQKLAPSLVALFQQTLDRDSAKLSGFERDVLTRAVASGKISALDYEEAFNRRSSCMTDAGYRDRATKMPNGLYQLSPQPPAGKDPQKWMEAWADADKRCATGNLIVIESLYRIQQGNAELLSDPMEVAARCLVSAGLAPATYTAAQLKGWLETQSTTPPFDPKDPKAQSCFSNAGIAVGIG</sequence>
<gene>
    <name evidence="1" type="ORF">GCM10022236_18660</name>
</gene>
<dbReference type="RefSeq" id="WP_344803713.1">
    <property type="nucleotide sequence ID" value="NZ_BAABAB010000013.1"/>
</dbReference>
<evidence type="ECO:0000313" key="2">
    <source>
        <dbReference type="Proteomes" id="UP001501490"/>
    </source>
</evidence>
<evidence type="ECO:0008006" key="3">
    <source>
        <dbReference type="Google" id="ProtNLM"/>
    </source>
</evidence>